<keyword evidence="1" id="KW-0413">Isomerase</keyword>
<dbReference type="Proteomes" id="UP000304953">
    <property type="component" value="Unassembled WGS sequence"/>
</dbReference>
<proteinExistence type="predicted"/>
<gene>
    <name evidence="1" type="ORF">E5329_10020</name>
</gene>
<evidence type="ECO:0000313" key="1">
    <source>
        <dbReference type="EMBL" id="TGY96355.1"/>
    </source>
</evidence>
<accession>A0AC61RWU0</accession>
<sequence length="400" mass="43794">MKVKRLVPLLLAAAMGVSVLTGCGNSIDGQKTGATLEGEEISLGFMNFMARYQQAIYDGQFTGMFGTGFWSQDLFGEGTDMVTSVKNNVAETIELLYLLEDHMGDYNVEITEEELAKMDEAAAKFMEDNTKEAISQMGATQEYVKEMLRLNTIQFKMQAAIEAEADTEVSDEEAAQKTISYVEVNSKSTTDEEGNTKEYTEEEKENLKKEVEAFAASAKDDFKGAAEAAGYTVTENKSYGADEETLDAALIEGADKLKDGEISPVLTGEEAFFVARMESTFDEEATESKKKEIVEKRQSDHYTEVCDGYKEDVKYEVNEKEWAKVTFDDLFTIKQEEAKDSEGAEEDSNAGESEGAEEGSDAGESEEGSDAGESEDSSDAEDNENLGDSGDAEENAGTEE</sequence>
<name>A0AC61RWU0_9FIRM</name>
<reference evidence="1" key="1">
    <citation type="submission" date="2019-04" db="EMBL/GenBank/DDBJ databases">
        <title>Microbes associate with the intestines of laboratory mice.</title>
        <authorList>
            <person name="Navarre W."/>
            <person name="Wong E."/>
            <person name="Huang K."/>
            <person name="Tropini C."/>
            <person name="Ng K."/>
            <person name="Yu B."/>
        </authorList>
    </citation>
    <scope>NUCLEOTIDE SEQUENCE</scope>
    <source>
        <strain evidence="1">NM01_1-7b</strain>
    </source>
</reference>
<protein>
    <submittedName>
        <fullName evidence="1">Peptidyl-prolyl cis-trans isomerase</fullName>
    </submittedName>
</protein>
<organism evidence="1 2">
    <name type="scientific">Petralouisia muris</name>
    <dbReference type="NCBI Taxonomy" id="3032872"/>
    <lineage>
        <taxon>Bacteria</taxon>
        <taxon>Bacillati</taxon>
        <taxon>Bacillota</taxon>
        <taxon>Clostridia</taxon>
        <taxon>Lachnospirales</taxon>
        <taxon>Lachnospiraceae</taxon>
        <taxon>Petralouisia</taxon>
    </lineage>
</organism>
<keyword evidence="2" id="KW-1185">Reference proteome</keyword>
<dbReference type="EMBL" id="SRYA01000017">
    <property type="protein sequence ID" value="TGY96355.1"/>
    <property type="molecule type" value="Genomic_DNA"/>
</dbReference>
<comment type="caution">
    <text evidence="1">The sequence shown here is derived from an EMBL/GenBank/DDBJ whole genome shotgun (WGS) entry which is preliminary data.</text>
</comment>
<evidence type="ECO:0000313" key="2">
    <source>
        <dbReference type="Proteomes" id="UP000304953"/>
    </source>
</evidence>